<reference evidence="1" key="1">
    <citation type="submission" date="2022-06" db="EMBL/GenBank/DDBJ databases">
        <title>Fusarium solani species complex genomes reveal bases of compartmentalisation and animal pathogenesis.</title>
        <authorList>
            <person name="Tsai I.J."/>
        </authorList>
    </citation>
    <scope>NUCLEOTIDE SEQUENCE</scope>
    <source>
        <strain evidence="1">Fu6.1</strain>
    </source>
</reference>
<evidence type="ECO:0000313" key="2">
    <source>
        <dbReference type="Proteomes" id="UP001065298"/>
    </source>
</evidence>
<keyword evidence="2" id="KW-1185">Reference proteome</keyword>
<evidence type="ECO:0000313" key="1">
    <source>
        <dbReference type="EMBL" id="KAI8683372.1"/>
    </source>
</evidence>
<proteinExistence type="predicted"/>
<accession>A0ACC0RBC4</accession>
<organism evidence="1 2">
    <name type="scientific">Fusarium keratoplasticum</name>
    <dbReference type="NCBI Taxonomy" id="1328300"/>
    <lineage>
        <taxon>Eukaryota</taxon>
        <taxon>Fungi</taxon>
        <taxon>Dikarya</taxon>
        <taxon>Ascomycota</taxon>
        <taxon>Pezizomycotina</taxon>
        <taxon>Sordariomycetes</taxon>
        <taxon>Hypocreomycetidae</taxon>
        <taxon>Hypocreales</taxon>
        <taxon>Nectriaceae</taxon>
        <taxon>Fusarium</taxon>
        <taxon>Fusarium solani species complex</taxon>
    </lineage>
</organism>
<dbReference type="EMBL" id="CM046503">
    <property type="protein sequence ID" value="KAI8683372.1"/>
    <property type="molecule type" value="Genomic_DNA"/>
</dbReference>
<gene>
    <name evidence="1" type="ORF">NCS57_00001200</name>
</gene>
<comment type="caution">
    <text evidence="1">The sequence shown here is derived from an EMBL/GenBank/DDBJ whole genome shotgun (WGS) entry which is preliminary data.</text>
</comment>
<protein>
    <submittedName>
        <fullName evidence="1">Zn(2)-C6 fungal-type domain-containing protein</fullName>
    </submittedName>
</protein>
<dbReference type="Proteomes" id="UP001065298">
    <property type="component" value="Chromosome 1"/>
</dbReference>
<name>A0ACC0RBC4_9HYPO</name>
<sequence length="205" mass="23226">MSQLLIHRPYLKEPLDSAAHRLSLRTISIAAGAMVHLLRRYEKLDSYEKVPPFVVHNVLSAVVTLSLMATAKQSNLRNRSISRFRVCVSALEAIGRRWSKARKAILILRQLAQRWRVSIALPMHQSFPLAPQQGPEPPVMTAEDGPTDTTYTYPSPENDASPAAEPLMTEQLDAMEAASVWRTIDHVDFIDYGQMDFWALQYIRN</sequence>